<gene>
    <name evidence="2" type="ORF">CA2015_3307</name>
</gene>
<feature type="transmembrane region" description="Helical" evidence="1">
    <location>
        <begin position="68"/>
        <end position="88"/>
    </location>
</feature>
<evidence type="ECO:0000313" key="2">
    <source>
        <dbReference type="EMBL" id="AKP52698.1"/>
    </source>
</evidence>
<evidence type="ECO:0000313" key="3">
    <source>
        <dbReference type="Proteomes" id="UP000036520"/>
    </source>
</evidence>
<keyword evidence="1" id="KW-0472">Membrane</keyword>
<name>A0A0H4PIF8_9BACT</name>
<protein>
    <submittedName>
        <fullName evidence="2">Membrane protein</fullName>
    </submittedName>
</protein>
<keyword evidence="1" id="KW-0812">Transmembrane</keyword>
<sequence>MENLVGDTTGLIHLISSSSALLFGTLVLMLKKGTKLHVKMGYLYLISMGVLILTALMIYRLFNGWGIFHFATLFSLLTIILGMIPVWTKKPLNTWKFRHFTFMYWSVIGLYSAFGAEILTRIPKSPFFGMVGLATVLILFFGAIFFRKNRRKWIKVFGS</sequence>
<reference evidence="2 3" key="1">
    <citation type="submission" date="2015-07" db="EMBL/GenBank/DDBJ databases">
        <authorList>
            <person name="Kim K.M."/>
        </authorList>
    </citation>
    <scope>NUCLEOTIDE SEQUENCE [LARGE SCALE GENOMIC DNA]</scope>
    <source>
        <strain evidence="2 3">KCTC 12363</strain>
    </source>
</reference>
<dbReference type="OrthoDB" id="6385003at2"/>
<keyword evidence="3" id="KW-1185">Reference proteome</keyword>
<accession>A0A0H4PIF8</accession>
<keyword evidence="1" id="KW-1133">Transmembrane helix</keyword>
<feature type="transmembrane region" description="Helical" evidence="1">
    <location>
        <begin position="42"/>
        <end position="62"/>
    </location>
</feature>
<dbReference type="Proteomes" id="UP000036520">
    <property type="component" value="Chromosome"/>
</dbReference>
<evidence type="ECO:0000256" key="1">
    <source>
        <dbReference type="SAM" id="Phobius"/>
    </source>
</evidence>
<dbReference type="KEGG" id="camu:CA2015_3307"/>
<feature type="transmembrane region" description="Helical" evidence="1">
    <location>
        <begin position="126"/>
        <end position="146"/>
    </location>
</feature>
<feature type="transmembrane region" description="Helical" evidence="1">
    <location>
        <begin position="100"/>
        <end position="120"/>
    </location>
</feature>
<dbReference type="AlphaFoldDB" id="A0A0H4PIF8"/>
<feature type="transmembrane region" description="Helical" evidence="1">
    <location>
        <begin position="12"/>
        <end position="30"/>
    </location>
</feature>
<dbReference type="STRING" id="320787.CA2015_3307"/>
<proteinExistence type="predicted"/>
<organism evidence="2 3">
    <name type="scientific">Cyclobacterium amurskyense</name>
    <dbReference type="NCBI Taxonomy" id="320787"/>
    <lineage>
        <taxon>Bacteria</taxon>
        <taxon>Pseudomonadati</taxon>
        <taxon>Bacteroidota</taxon>
        <taxon>Cytophagia</taxon>
        <taxon>Cytophagales</taxon>
        <taxon>Cyclobacteriaceae</taxon>
        <taxon>Cyclobacterium</taxon>
    </lineage>
</organism>
<dbReference type="RefSeq" id="WP_048642886.1">
    <property type="nucleotide sequence ID" value="NZ_CP012040.1"/>
</dbReference>
<dbReference type="EMBL" id="CP012040">
    <property type="protein sequence ID" value="AKP52698.1"/>
    <property type="molecule type" value="Genomic_DNA"/>
</dbReference>